<gene>
    <name evidence="1" type="ORF">CLUMA_CG014731</name>
</gene>
<evidence type="ECO:0000313" key="2">
    <source>
        <dbReference type="Proteomes" id="UP000183832"/>
    </source>
</evidence>
<accession>A0A1J1IP80</accession>
<reference evidence="1 2" key="1">
    <citation type="submission" date="2015-04" db="EMBL/GenBank/DDBJ databases">
        <authorList>
            <person name="Syromyatnikov M.Y."/>
            <person name="Popov V.N."/>
        </authorList>
    </citation>
    <scope>NUCLEOTIDE SEQUENCE [LARGE SCALE GENOMIC DNA]</scope>
</reference>
<keyword evidence="2" id="KW-1185">Reference proteome</keyword>
<organism evidence="1 2">
    <name type="scientific">Clunio marinus</name>
    <dbReference type="NCBI Taxonomy" id="568069"/>
    <lineage>
        <taxon>Eukaryota</taxon>
        <taxon>Metazoa</taxon>
        <taxon>Ecdysozoa</taxon>
        <taxon>Arthropoda</taxon>
        <taxon>Hexapoda</taxon>
        <taxon>Insecta</taxon>
        <taxon>Pterygota</taxon>
        <taxon>Neoptera</taxon>
        <taxon>Endopterygota</taxon>
        <taxon>Diptera</taxon>
        <taxon>Nematocera</taxon>
        <taxon>Chironomoidea</taxon>
        <taxon>Chironomidae</taxon>
        <taxon>Clunio</taxon>
    </lineage>
</organism>
<protein>
    <submittedName>
        <fullName evidence="1">CLUMA_CG014731, isoform A</fullName>
    </submittedName>
</protein>
<proteinExistence type="predicted"/>
<name>A0A1J1IP80_9DIPT</name>
<dbReference type="AlphaFoldDB" id="A0A1J1IP80"/>
<dbReference type="Proteomes" id="UP000183832">
    <property type="component" value="Unassembled WGS sequence"/>
</dbReference>
<dbReference type="EMBL" id="CVRI01000055">
    <property type="protein sequence ID" value="CRL01538.1"/>
    <property type="molecule type" value="Genomic_DNA"/>
</dbReference>
<evidence type="ECO:0000313" key="1">
    <source>
        <dbReference type="EMBL" id="CRL01538.1"/>
    </source>
</evidence>
<sequence length="107" mass="12578">MSTETLNKAADKLIGLIIIQHWLLVGLWFKKKNGNQSISYARSLIEFMKKLFRTLDTSGMLRRTTIRQMIVLWSTYLLEHFKLIVFPENLSHLLEEARELVVLITLF</sequence>